<protein>
    <recommendedName>
        <fullName evidence="5">Secreted protein</fullName>
    </recommendedName>
</protein>
<name>A0ABZ0NDS4_CERBT</name>
<dbReference type="EMBL" id="CP134185">
    <property type="protein sequence ID" value="WPA97659.1"/>
    <property type="molecule type" value="Genomic_DNA"/>
</dbReference>
<evidence type="ECO:0000256" key="2">
    <source>
        <dbReference type="SAM" id="Phobius"/>
    </source>
</evidence>
<proteinExistence type="predicted"/>
<evidence type="ECO:0000313" key="4">
    <source>
        <dbReference type="Proteomes" id="UP001302367"/>
    </source>
</evidence>
<keyword evidence="2" id="KW-0812">Transmembrane</keyword>
<keyword evidence="4" id="KW-1185">Reference proteome</keyword>
<dbReference type="Proteomes" id="UP001302367">
    <property type="component" value="Chromosome 2"/>
</dbReference>
<keyword evidence="2" id="KW-1133">Transmembrane helix</keyword>
<dbReference type="RefSeq" id="XP_065458290.1">
    <property type="nucleotide sequence ID" value="XM_065602218.1"/>
</dbReference>
<evidence type="ECO:0000313" key="3">
    <source>
        <dbReference type="EMBL" id="WPA97659.1"/>
    </source>
</evidence>
<gene>
    <name evidence="3" type="ORF">RHO25_002270</name>
</gene>
<evidence type="ECO:0000256" key="1">
    <source>
        <dbReference type="SAM" id="MobiDB-lite"/>
    </source>
</evidence>
<dbReference type="GeneID" id="90643825"/>
<evidence type="ECO:0008006" key="5">
    <source>
        <dbReference type="Google" id="ProtNLM"/>
    </source>
</evidence>
<feature type="transmembrane region" description="Helical" evidence="2">
    <location>
        <begin position="12"/>
        <end position="30"/>
    </location>
</feature>
<feature type="region of interest" description="Disordered" evidence="1">
    <location>
        <begin position="40"/>
        <end position="80"/>
    </location>
</feature>
<sequence length="80" mass="8724">MAEWVRFEMRSAGCVVEVLYCALVALRWYAAFGGVVCARGGGDSSRKRVGEGSVRTGASTDVDRKREGLGSSKRAVRRRL</sequence>
<reference evidence="3 4" key="1">
    <citation type="submission" date="2023-09" db="EMBL/GenBank/DDBJ databases">
        <title>Complete-Gapless Cercospora beticola genome.</title>
        <authorList>
            <person name="Wyatt N.A."/>
            <person name="Spanner R.E."/>
            <person name="Bolton M.D."/>
        </authorList>
    </citation>
    <scope>NUCLEOTIDE SEQUENCE [LARGE SCALE GENOMIC DNA]</scope>
    <source>
        <strain evidence="3">Cb09-40</strain>
    </source>
</reference>
<organism evidence="3 4">
    <name type="scientific">Cercospora beticola</name>
    <name type="common">Sugarbeet leaf spot fungus</name>
    <dbReference type="NCBI Taxonomy" id="122368"/>
    <lineage>
        <taxon>Eukaryota</taxon>
        <taxon>Fungi</taxon>
        <taxon>Dikarya</taxon>
        <taxon>Ascomycota</taxon>
        <taxon>Pezizomycotina</taxon>
        <taxon>Dothideomycetes</taxon>
        <taxon>Dothideomycetidae</taxon>
        <taxon>Mycosphaerellales</taxon>
        <taxon>Mycosphaerellaceae</taxon>
        <taxon>Cercospora</taxon>
    </lineage>
</organism>
<accession>A0ABZ0NDS4</accession>
<keyword evidence="2" id="KW-0472">Membrane</keyword>